<proteinExistence type="predicted"/>
<dbReference type="WBParaSite" id="ALUE_0000353901-mRNA-1">
    <property type="protein sequence ID" value="ALUE_0000353901-mRNA-1"/>
    <property type="gene ID" value="ALUE_0000353901"/>
</dbReference>
<name>A0A0M3HP11_ASCLU</name>
<dbReference type="AlphaFoldDB" id="A0A0M3HP11"/>
<accession>A0A0M3HP11</accession>
<evidence type="ECO:0000313" key="2">
    <source>
        <dbReference type="WBParaSite" id="ALUE_0000353901-mRNA-1"/>
    </source>
</evidence>
<keyword evidence="1" id="KW-1185">Reference proteome</keyword>
<protein>
    <submittedName>
        <fullName evidence="2">Uncharacterized protein</fullName>
    </submittedName>
</protein>
<dbReference type="Proteomes" id="UP000036681">
    <property type="component" value="Unplaced"/>
</dbReference>
<organism evidence="1 2">
    <name type="scientific">Ascaris lumbricoides</name>
    <name type="common">Giant roundworm</name>
    <dbReference type="NCBI Taxonomy" id="6252"/>
    <lineage>
        <taxon>Eukaryota</taxon>
        <taxon>Metazoa</taxon>
        <taxon>Ecdysozoa</taxon>
        <taxon>Nematoda</taxon>
        <taxon>Chromadorea</taxon>
        <taxon>Rhabditida</taxon>
        <taxon>Spirurina</taxon>
        <taxon>Ascaridomorpha</taxon>
        <taxon>Ascaridoidea</taxon>
        <taxon>Ascarididae</taxon>
        <taxon>Ascaris</taxon>
    </lineage>
</organism>
<reference evidence="2" key="1">
    <citation type="submission" date="2017-02" db="UniProtKB">
        <authorList>
            <consortium name="WormBaseParasite"/>
        </authorList>
    </citation>
    <scope>IDENTIFICATION</scope>
</reference>
<evidence type="ECO:0000313" key="1">
    <source>
        <dbReference type="Proteomes" id="UP000036681"/>
    </source>
</evidence>
<sequence length="86" mass="10058">MDEYNKCSKHFKDERITNATTKSNFDECLSGASHLQVHSFYVSFIYVQQFEHRFDLTQNGSDRDIDPPTHDRYVNVTASSPIHLLY</sequence>